<organism evidence="3 4">
    <name type="scientific">Gemmobacter denitrificans</name>
    <dbReference type="NCBI Taxonomy" id="3123040"/>
    <lineage>
        <taxon>Bacteria</taxon>
        <taxon>Pseudomonadati</taxon>
        <taxon>Pseudomonadota</taxon>
        <taxon>Alphaproteobacteria</taxon>
        <taxon>Rhodobacterales</taxon>
        <taxon>Paracoccaceae</taxon>
        <taxon>Gemmobacter</taxon>
    </lineage>
</organism>
<dbReference type="PROSITE" id="PS50405">
    <property type="entry name" value="GST_CTER"/>
    <property type="match status" value="1"/>
</dbReference>
<dbReference type="PANTHER" id="PTHR43968">
    <property type="match status" value="1"/>
</dbReference>
<dbReference type="CDD" id="cd00570">
    <property type="entry name" value="GST_N_family"/>
    <property type="match status" value="1"/>
</dbReference>
<dbReference type="Pfam" id="PF13410">
    <property type="entry name" value="GST_C_2"/>
    <property type="match status" value="1"/>
</dbReference>
<evidence type="ECO:0000259" key="1">
    <source>
        <dbReference type="PROSITE" id="PS50404"/>
    </source>
</evidence>
<protein>
    <submittedName>
        <fullName evidence="3">Glutathione S-transferase family protein</fullName>
    </submittedName>
</protein>
<name>A0ABU8C1F7_9RHOB</name>
<feature type="domain" description="GST N-terminal" evidence="1">
    <location>
        <begin position="3"/>
        <end position="81"/>
    </location>
</feature>
<keyword evidence="4" id="KW-1185">Reference proteome</keyword>
<gene>
    <name evidence="3" type="ORF">V6590_19840</name>
</gene>
<evidence type="ECO:0000259" key="2">
    <source>
        <dbReference type="PROSITE" id="PS50405"/>
    </source>
</evidence>
<dbReference type="InterPro" id="IPR040079">
    <property type="entry name" value="Glutathione_S-Trfase"/>
</dbReference>
<dbReference type="PANTHER" id="PTHR43968:SF6">
    <property type="entry name" value="GLUTATHIONE S-TRANSFERASE OMEGA"/>
    <property type="match status" value="1"/>
</dbReference>
<dbReference type="SFLD" id="SFLDG00358">
    <property type="entry name" value="Main_(cytGST)"/>
    <property type="match status" value="1"/>
</dbReference>
<dbReference type="SUPFAM" id="SSF52833">
    <property type="entry name" value="Thioredoxin-like"/>
    <property type="match status" value="1"/>
</dbReference>
<proteinExistence type="predicted"/>
<dbReference type="SFLD" id="SFLDS00019">
    <property type="entry name" value="Glutathione_Transferase_(cytos"/>
    <property type="match status" value="1"/>
</dbReference>
<dbReference type="Gene3D" id="3.40.30.10">
    <property type="entry name" value="Glutaredoxin"/>
    <property type="match status" value="1"/>
</dbReference>
<dbReference type="InterPro" id="IPR004045">
    <property type="entry name" value="Glutathione_S-Trfase_N"/>
</dbReference>
<dbReference type="Proteomes" id="UP001431963">
    <property type="component" value="Unassembled WGS sequence"/>
</dbReference>
<dbReference type="SUPFAM" id="SSF47616">
    <property type="entry name" value="GST C-terminal domain-like"/>
    <property type="match status" value="1"/>
</dbReference>
<dbReference type="InterPro" id="IPR050983">
    <property type="entry name" value="GST_Omega/HSP26"/>
</dbReference>
<dbReference type="PROSITE" id="PS50404">
    <property type="entry name" value="GST_NTER"/>
    <property type="match status" value="1"/>
</dbReference>
<evidence type="ECO:0000313" key="3">
    <source>
        <dbReference type="EMBL" id="MEH7830408.1"/>
    </source>
</evidence>
<dbReference type="InterPro" id="IPR010987">
    <property type="entry name" value="Glutathione-S-Trfase_C-like"/>
</dbReference>
<dbReference type="EMBL" id="JBALHR010000024">
    <property type="protein sequence ID" value="MEH7830408.1"/>
    <property type="molecule type" value="Genomic_DNA"/>
</dbReference>
<comment type="caution">
    <text evidence="3">The sequence shown here is derived from an EMBL/GenBank/DDBJ whole genome shotgun (WGS) entry which is preliminary data.</text>
</comment>
<sequence length="230" mass="25388">MSPAITLISHALCPYVQRIAIALAEKGVPHDRITVDLAMKPGWFLALSPLGRTPVLKVGEAALFESAAILEFLEDTQPRPRHPADPVERARHRAWIGFGSECLNDIAGFYTASDSGTLERKAAALPARFRVMEGQLGPGPWFAGEAFSLVDAVFAPVFRYFDTFDRIGDFGAFNGLTWMLAWRRELADRPSVRNAVAPNYADRLSDFLRRKDSALSRLMPPPGLALRHSA</sequence>
<accession>A0ABU8C1F7</accession>
<dbReference type="RefSeq" id="WP_335425451.1">
    <property type="nucleotide sequence ID" value="NZ_JBALHR010000024.1"/>
</dbReference>
<dbReference type="InterPro" id="IPR036282">
    <property type="entry name" value="Glutathione-S-Trfase_C_sf"/>
</dbReference>
<evidence type="ECO:0000313" key="4">
    <source>
        <dbReference type="Proteomes" id="UP001431963"/>
    </source>
</evidence>
<dbReference type="InterPro" id="IPR036249">
    <property type="entry name" value="Thioredoxin-like_sf"/>
</dbReference>
<dbReference type="Pfam" id="PF13409">
    <property type="entry name" value="GST_N_2"/>
    <property type="match status" value="1"/>
</dbReference>
<feature type="domain" description="GST C-terminal" evidence="2">
    <location>
        <begin position="85"/>
        <end position="215"/>
    </location>
</feature>
<dbReference type="Gene3D" id="1.20.1050.10">
    <property type="match status" value="1"/>
</dbReference>
<reference evidence="3" key="1">
    <citation type="submission" date="2024-02" db="EMBL/GenBank/DDBJ databases">
        <title>Genome sequences of strain Gemmobacter sp. JM10B15.</title>
        <authorList>
            <person name="Zhang M."/>
        </authorList>
    </citation>
    <scope>NUCLEOTIDE SEQUENCE</scope>
    <source>
        <strain evidence="3">JM10B15</strain>
    </source>
</reference>